<keyword evidence="1" id="KW-0732">Signal</keyword>
<dbReference type="RefSeq" id="WP_064605155.1">
    <property type="nucleotide sequence ID" value="NZ_JAABLD010000002.1"/>
</dbReference>
<organism evidence="2 3">
    <name type="scientific">Moraxella catarrhalis</name>
    <name type="common">Branhamella catarrhalis</name>
    <dbReference type="NCBI Taxonomy" id="480"/>
    <lineage>
        <taxon>Bacteria</taxon>
        <taxon>Pseudomonadati</taxon>
        <taxon>Pseudomonadota</taxon>
        <taxon>Gammaproteobacteria</taxon>
        <taxon>Moraxellales</taxon>
        <taxon>Moraxellaceae</taxon>
        <taxon>Moraxella</taxon>
    </lineage>
</organism>
<name>A0A198WQ89_MORCA</name>
<reference evidence="2 3" key="1">
    <citation type="journal article" date="2016" name="Genome Biol. Evol.">
        <title>Comparative Genomic Analyses of the Moraxella catarrhalis Serosensitive and Seroresistant Lineages Demonstrate Their Independent Evolution.</title>
        <authorList>
            <person name="Earl J.P."/>
            <person name="de Vries S.P."/>
            <person name="Ahmed A."/>
            <person name="Powell E."/>
            <person name="Schultz M.P."/>
            <person name="Hermans P.W."/>
            <person name="Hill D.J."/>
            <person name="Zhou Z."/>
            <person name="Constantinidou C.I."/>
            <person name="Hu F.Z."/>
            <person name="Bootsma H.J."/>
            <person name="Ehrlich G.D."/>
        </authorList>
    </citation>
    <scope>NUCLEOTIDE SEQUENCE [LARGE SCALE GENOMIC DNA]</scope>
    <source>
        <strain evidence="2 3">F23</strain>
    </source>
</reference>
<feature type="chain" id="PRO_5008279970" description="Lipoprotein" evidence="1">
    <location>
        <begin position="21"/>
        <end position="170"/>
    </location>
</feature>
<gene>
    <name evidence="2" type="ORF">AO370_2016</name>
</gene>
<proteinExistence type="predicted"/>
<evidence type="ECO:0000313" key="3">
    <source>
        <dbReference type="Proteomes" id="UP000078295"/>
    </source>
</evidence>
<evidence type="ECO:0008006" key="4">
    <source>
        <dbReference type="Google" id="ProtNLM"/>
    </source>
</evidence>
<accession>A0A198WQ89</accession>
<feature type="signal peptide" evidence="1">
    <location>
        <begin position="1"/>
        <end position="20"/>
    </location>
</feature>
<sequence length="170" mass="18790">MKLIFFTNIVFIMAMLVACGDEPVVSTSAKTATTEPKQDFYVGCYTIDKNTPASIKISQAQGGYKMQMKEPNDAAKAWDTPEPLLVLTKQDGWKYFSTNAINLSVNDITDQVIARPDGLLVIAKLHDASTNTNPMLDSRYAVALMGAVNTIYQVACDDKRINLIQDFQNN</sequence>
<dbReference type="EMBL" id="LXHQ01000052">
    <property type="protein sequence ID" value="OAV22565.1"/>
    <property type="molecule type" value="Genomic_DNA"/>
</dbReference>
<dbReference type="PROSITE" id="PS51257">
    <property type="entry name" value="PROKAR_LIPOPROTEIN"/>
    <property type="match status" value="1"/>
</dbReference>
<evidence type="ECO:0000313" key="2">
    <source>
        <dbReference type="EMBL" id="OAV22565.1"/>
    </source>
</evidence>
<dbReference type="AlphaFoldDB" id="A0A198WQ89"/>
<dbReference type="Proteomes" id="UP000078295">
    <property type="component" value="Unassembled WGS sequence"/>
</dbReference>
<protein>
    <recommendedName>
        <fullName evidence="4">Lipoprotein</fullName>
    </recommendedName>
</protein>
<dbReference type="OrthoDB" id="6659986at2"/>
<comment type="caution">
    <text evidence="2">The sequence shown here is derived from an EMBL/GenBank/DDBJ whole genome shotgun (WGS) entry which is preliminary data.</text>
</comment>
<evidence type="ECO:0000256" key="1">
    <source>
        <dbReference type="SAM" id="SignalP"/>
    </source>
</evidence>